<evidence type="ECO:0000256" key="5">
    <source>
        <dbReference type="ARBA" id="ARBA00022989"/>
    </source>
</evidence>
<dbReference type="SUPFAM" id="SSF161098">
    <property type="entry name" value="MetI-like"/>
    <property type="match status" value="1"/>
</dbReference>
<keyword evidence="5 7" id="KW-1133">Transmembrane helix</keyword>
<evidence type="ECO:0000256" key="7">
    <source>
        <dbReference type="RuleBase" id="RU363032"/>
    </source>
</evidence>
<feature type="transmembrane region" description="Helical" evidence="7">
    <location>
        <begin position="20"/>
        <end position="42"/>
    </location>
</feature>
<dbReference type="Pfam" id="PF00528">
    <property type="entry name" value="BPD_transp_1"/>
    <property type="match status" value="1"/>
</dbReference>
<dbReference type="Gene3D" id="1.10.3720.10">
    <property type="entry name" value="MetI-like"/>
    <property type="match status" value="1"/>
</dbReference>
<accession>A0ABN1YAH2</accession>
<dbReference type="EMBL" id="BAAAKJ010000231">
    <property type="protein sequence ID" value="GAA1400908.1"/>
    <property type="molecule type" value="Genomic_DNA"/>
</dbReference>
<dbReference type="InterPro" id="IPR000515">
    <property type="entry name" value="MetI-like"/>
</dbReference>
<evidence type="ECO:0000256" key="4">
    <source>
        <dbReference type="ARBA" id="ARBA00022692"/>
    </source>
</evidence>
<keyword evidence="2 7" id="KW-0813">Transport</keyword>
<evidence type="ECO:0000313" key="9">
    <source>
        <dbReference type="EMBL" id="GAA1400908.1"/>
    </source>
</evidence>
<keyword evidence="10" id="KW-1185">Reference proteome</keyword>
<comment type="subcellular location">
    <subcellularLocation>
        <location evidence="1 7">Cell membrane</location>
        <topology evidence="1 7">Multi-pass membrane protein</topology>
    </subcellularLocation>
</comment>
<evidence type="ECO:0000259" key="8">
    <source>
        <dbReference type="PROSITE" id="PS50928"/>
    </source>
</evidence>
<reference evidence="9 10" key="1">
    <citation type="journal article" date="2019" name="Int. J. Syst. Evol. Microbiol.">
        <title>The Global Catalogue of Microorganisms (GCM) 10K type strain sequencing project: providing services to taxonomists for standard genome sequencing and annotation.</title>
        <authorList>
            <consortium name="The Broad Institute Genomics Platform"/>
            <consortium name="The Broad Institute Genome Sequencing Center for Infectious Disease"/>
            <person name="Wu L."/>
            <person name="Ma J."/>
        </authorList>
    </citation>
    <scope>NUCLEOTIDE SEQUENCE [LARGE SCALE GENOMIC DNA]</scope>
    <source>
        <strain evidence="9 10">JCM 12393</strain>
    </source>
</reference>
<keyword evidence="3" id="KW-1003">Cell membrane</keyword>
<feature type="transmembrane region" description="Helical" evidence="7">
    <location>
        <begin position="289"/>
        <end position="311"/>
    </location>
</feature>
<dbReference type="PROSITE" id="PS50928">
    <property type="entry name" value="ABC_TM1"/>
    <property type="match status" value="1"/>
</dbReference>
<protein>
    <submittedName>
        <fullName evidence="9">ABC transporter permease</fullName>
    </submittedName>
</protein>
<feature type="transmembrane region" description="Helical" evidence="7">
    <location>
        <begin position="187"/>
        <end position="208"/>
    </location>
</feature>
<feature type="transmembrane region" description="Helical" evidence="7">
    <location>
        <begin position="244"/>
        <end position="269"/>
    </location>
</feature>
<evidence type="ECO:0000256" key="2">
    <source>
        <dbReference type="ARBA" id="ARBA00022448"/>
    </source>
</evidence>
<evidence type="ECO:0000256" key="6">
    <source>
        <dbReference type="ARBA" id="ARBA00023136"/>
    </source>
</evidence>
<proteinExistence type="inferred from homology"/>
<comment type="similarity">
    <text evidence="7">Belongs to the binding-protein-dependent transport system permease family.</text>
</comment>
<feature type="transmembrane region" description="Helical" evidence="7">
    <location>
        <begin position="150"/>
        <end position="175"/>
    </location>
</feature>
<evidence type="ECO:0000313" key="10">
    <source>
        <dbReference type="Proteomes" id="UP001499863"/>
    </source>
</evidence>
<keyword evidence="4 7" id="KW-0812">Transmembrane</keyword>
<dbReference type="PANTHER" id="PTHR43163:SF6">
    <property type="entry name" value="DIPEPTIDE TRANSPORT SYSTEM PERMEASE PROTEIN DPPB-RELATED"/>
    <property type="match status" value="1"/>
</dbReference>
<sequence>MSDRARLVPRRRVPPWARFVARRLAAGLVVVWGTLTVTFFALHLAPGDIVDGLIGPGAAATPALRDQVIAENGLDDPLLVQYGRQLAQLASGGLGWSYQLNEPIERLLGSQLGPTVELAVSALITALVLAVLAATLTAGRGRVVRGAAGLAELLMVSMPSFWLGIILLTVFSYRLHALPSIGADGPAALVLPTLALALPLAGVLAQVIRQELESADGRPFVLTARSRGLGATAVLLRHTLRHALLPLTTLAGFVLGSLFGGAVLVENIFTRPGLGRVLANAVGSRDLPVVSALVVISSAAFVLINTLVDVLHPLIDPRLREGGTA</sequence>
<feature type="domain" description="ABC transmembrane type-1" evidence="8">
    <location>
        <begin position="112"/>
        <end position="308"/>
    </location>
</feature>
<keyword evidence="6 7" id="KW-0472">Membrane</keyword>
<gene>
    <name evidence="9" type="ORF">GCM10009639_42540</name>
</gene>
<name>A0ABN1YAH2_9ACTN</name>
<evidence type="ECO:0000256" key="1">
    <source>
        <dbReference type="ARBA" id="ARBA00004651"/>
    </source>
</evidence>
<dbReference type="RefSeq" id="WP_344338197.1">
    <property type="nucleotide sequence ID" value="NZ_BAAAKJ010000231.1"/>
</dbReference>
<organism evidence="9 10">
    <name type="scientific">Kitasatospora putterlickiae</name>
    <dbReference type="NCBI Taxonomy" id="221725"/>
    <lineage>
        <taxon>Bacteria</taxon>
        <taxon>Bacillati</taxon>
        <taxon>Actinomycetota</taxon>
        <taxon>Actinomycetes</taxon>
        <taxon>Kitasatosporales</taxon>
        <taxon>Streptomycetaceae</taxon>
        <taxon>Kitasatospora</taxon>
    </lineage>
</organism>
<evidence type="ECO:0000256" key="3">
    <source>
        <dbReference type="ARBA" id="ARBA00022475"/>
    </source>
</evidence>
<dbReference type="CDD" id="cd06261">
    <property type="entry name" value="TM_PBP2"/>
    <property type="match status" value="1"/>
</dbReference>
<comment type="caution">
    <text evidence="9">The sequence shown here is derived from an EMBL/GenBank/DDBJ whole genome shotgun (WGS) entry which is preliminary data.</text>
</comment>
<feature type="transmembrane region" description="Helical" evidence="7">
    <location>
        <begin position="118"/>
        <end position="138"/>
    </location>
</feature>
<dbReference type="Proteomes" id="UP001499863">
    <property type="component" value="Unassembled WGS sequence"/>
</dbReference>
<dbReference type="PANTHER" id="PTHR43163">
    <property type="entry name" value="DIPEPTIDE TRANSPORT SYSTEM PERMEASE PROTEIN DPPB-RELATED"/>
    <property type="match status" value="1"/>
</dbReference>
<dbReference type="InterPro" id="IPR035906">
    <property type="entry name" value="MetI-like_sf"/>
</dbReference>